<proteinExistence type="predicted"/>
<dbReference type="AlphaFoldDB" id="A0AAV9IAQ5"/>
<feature type="compositionally biased region" description="Basic and acidic residues" evidence="1">
    <location>
        <begin position="57"/>
        <end position="69"/>
    </location>
</feature>
<comment type="caution">
    <text evidence="2">The sequence shown here is derived from an EMBL/GenBank/DDBJ whole genome shotgun (WGS) entry which is preliminary data.</text>
</comment>
<feature type="compositionally biased region" description="Polar residues" evidence="1">
    <location>
        <begin position="70"/>
        <end position="80"/>
    </location>
</feature>
<gene>
    <name evidence="2" type="ORF">GAYE_SCF03G2256</name>
</gene>
<organism evidence="2 3">
    <name type="scientific">Galdieria yellowstonensis</name>
    <dbReference type="NCBI Taxonomy" id="3028027"/>
    <lineage>
        <taxon>Eukaryota</taxon>
        <taxon>Rhodophyta</taxon>
        <taxon>Bangiophyceae</taxon>
        <taxon>Galdieriales</taxon>
        <taxon>Galdieriaceae</taxon>
        <taxon>Galdieria</taxon>
    </lineage>
</organism>
<dbReference type="EMBL" id="JANCYU010000023">
    <property type="protein sequence ID" value="KAK4524356.1"/>
    <property type="molecule type" value="Genomic_DNA"/>
</dbReference>
<accession>A0AAV9IAQ5</accession>
<feature type="region of interest" description="Disordered" evidence="1">
    <location>
        <begin position="218"/>
        <end position="282"/>
    </location>
</feature>
<evidence type="ECO:0000313" key="2">
    <source>
        <dbReference type="EMBL" id="KAK4524356.1"/>
    </source>
</evidence>
<feature type="region of interest" description="Disordered" evidence="1">
    <location>
        <begin position="147"/>
        <end position="175"/>
    </location>
</feature>
<feature type="compositionally biased region" description="Polar residues" evidence="1">
    <location>
        <begin position="264"/>
        <end position="276"/>
    </location>
</feature>
<feature type="compositionally biased region" description="Polar residues" evidence="1">
    <location>
        <begin position="161"/>
        <end position="175"/>
    </location>
</feature>
<feature type="compositionally biased region" description="Low complexity" evidence="1">
    <location>
        <begin position="224"/>
        <end position="237"/>
    </location>
</feature>
<dbReference type="Proteomes" id="UP001300502">
    <property type="component" value="Unassembled WGS sequence"/>
</dbReference>
<protein>
    <recommendedName>
        <fullName evidence="4">TPX2 C-terminal domain-containing protein</fullName>
    </recommendedName>
</protein>
<feature type="region of interest" description="Disordered" evidence="1">
    <location>
        <begin position="32"/>
        <end position="91"/>
    </location>
</feature>
<reference evidence="2 3" key="1">
    <citation type="submission" date="2022-07" db="EMBL/GenBank/DDBJ databases">
        <title>Genome-wide signatures of adaptation to extreme environments.</title>
        <authorList>
            <person name="Cho C.H."/>
            <person name="Yoon H.S."/>
        </authorList>
    </citation>
    <scope>NUCLEOTIDE SEQUENCE [LARGE SCALE GENOMIC DNA]</scope>
    <source>
        <strain evidence="2 3">108.79 E11</strain>
    </source>
</reference>
<evidence type="ECO:0000313" key="3">
    <source>
        <dbReference type="Proteomes" id="UP001300502"/>
    </source>
</evidence>
<keyword evidence="3" id="KW-1185">Reference proteome</keyword>
<sequence>MENEETVEPLFEFEAPKYVDLRYAASEEGFNDGADNWFDQIQESSDPSNNNQFFLQKSEKRVIDDKNAPTEKSPTDQNRNGDCGAKDNMVTAREAYSKPKSDVSMFEEQEKLKKTERTAQVSNNQHILTEATNQINLLSLNDQGPVGRQKGETGRVHHNWPSRTENPVKTAGSGVNNSKFLVDPVSKSSALEVSLNEKRSNVAPNMVAKRVPVGCLKKRDTGKSETSSVGETEVVSSNDREVLPQSTVLQRESGAVQRQKSKTNKTAPASHTTHPQTPKFLTEERALRYRERLDKLREQSKPFIEPKTPKKYGLAWKPIPTQATTPHFRSDSRLRHCVEKAILERNKQSFASKSTHEIPKAIIFGQHTARRAEMHKQKELQSQEEIELVRIECERKKLRKTIRQSRESFKRALEAPILATNSVQIRRTTVPKEFHFHTKGRSNRSTILQESHEANLSSSVRNQRPNRNL</sequence>
<evidence type="ECO:0008006" key="4">
    <source>
        <dbReference type="Google" id="ProtNLM"/>
    </source>
</evidence>
<feature type="compositionally biased region" description="Polar residues" evidence="1">
    <location>
        <begin position="39"/>
        <end position="55"/>
    </location>
</feature>
<name>A0AAV9IAQ5_9RHOD</name>
<evidence type="ECO:0000256" key="1">
    <source>
        <dbReference type="SAM" id="MobiDB-lite"/>
    </source>
</evidence>